<reference evidence="4" key="1">
    <citation type="submission" date="2018-06" db="EMBL/GenBank/DDBJ databases">
        <authorList>
            <person name="Zhirakovskaya E."/>
        </authorList>
    </citation>
    <scope>NUCLEOTIDE SEQUENCE</scope>
</reference>
<sequence>MIENWQNLLKQGFELQSSGSTDTAKVLFQPPEKLAAANIVALEAQNISRHSRVLTVCNMHHAGGLLAQTLPALSIGAYVDIRAFNAYRFWQDVQGFTHTHLTPAHCRMLMNTRTFARVELDGLFITCGSHSIEFDVVEAFVRRGATFMCNWGMTEIGPIAINTIFDSLDKVKRYRQQAPDGGTLMGDHYYCDYKIESGCLHVKGAICIYPDWFNTLDRVVLNQHGAMYHLGRISANACLK</sequence>
<protein>
    <recommendedName>
        <fullName evidence="3">AMP-dependent synthetase/ligase domain-containing protein</fullName>
    </recommendedName>
</protein>
<keyword evidence="2" id="KW-0436">Ligase</keyword>
<dbReference type="Gene3D" id="3.40.50.12780">
    <property type="entry name" value="N-terminal domain of ligase-like"/>
    <property type="match status" value="1"/>
</dbReference>
<evidence type="ECO:0000259" key="3">
    <source>
        <dbReference type="Pfam" id="PF00501"/>
    </source>
</evidence>
<dbReference type="Pfam" id="PF00501">
    <property type="entry name" value="AMP-binding"/>
    <property type="match status" value="1"/>
</dbReference>
<feature type="domain" description="AMP-dependent synthetase/ligase" evidence="3">
    <location>
        <begin position="36"/>
        <end position="167"/>
    </location>
</feature>
<evidence type="ECO:0000256" key="1">
    <source>
        <dbReference type="ARBA" id="ARBA00006432"/>
    </source>
</evidence>
<dbReference type="PANTHER" id="PTHR43201">
    <property type="entry name" value="ACYL-COA SYNTHETASE"/>
    <property type="match status" value="1"/>
</dbReference>
<evidence type="ECO:0000256" key="2">
    <source>
        <dbReference type="ARBA" id="ARBA00022598"/>
    </source>
</evidence>
<name>A0A3B1BD51_9ZZZZ</name>
<dbReference type="PANTHER" id="PTHR43201:SF5">
    <property type="entry name" value="MEDIUM-CHAIN ACYL-COA LIGASE ACSF2, MITOCHONDRIAL"/>
    <property type="match status" value="1"/>
</dbReference>
<gene>
    <name evidence="4" type="ORF">MNBD_GAMMA24-459</name>
</gene>
<dbReference type="AlphaFoldDB" id="A0A3B1BD51"/>
<evidence type="ECO:0000313" key="4">
    <source>
        <dbReference type="EMBL" id="VAX12281.1"/>
    </source>
</evidence>
<accession>A0A3B1BD51</accession>
<dbReference type="GO" id="GO:0031956">
    <property type="term" value="F:medium-chain fatty acid-CoA ligase activity"/>
    <property type="evidence" value="ECO:0007669"/>
    <property type="project" value="TreeGrafter"/>
</dbReference>
<dbReference type="EMBL" id="UOFZ01000028">
    <property type="protein sequence ID" value="VAX12281.1"/>
    <property type="molecule type" value="Genomic_DNA"/>
</dbReference>
<proteinExistence type="inferred from homology"/>
<dbReference type="SUPFAM" id="SSF56801">
    <property type="entry name" value="Acetyl-CoA synthetase-like"/>
    <property type="match status" value="1"/>
</dbReference>
<organism evidence="4">
    <name type="scientific">hydrothermal vent metagenome</name>
    <dbReference type="NCBI Taxonomy" id="652676"/>
    <lineage>
        <taxon>unclassified sequences</taxon>
        <taxon>metagenomes</taxon>
        <taxon>ecological metagenomes</taxon>
    </lineage>
</organism>
<dbReference type="GO" id="GO:0006631">
    <property type="term" value="P:fatty acid metabolic process"/>
    <property type="evidence" value="ECO:0007669"/>
    <property type="project" value="TreeGrafter"/>
</dbReference>
<dbReference type="InterPro" id="IPR000873">
    <property type="entry name" value="AMP-dep_synth/lig_dom"/>
</dbReference>
<dbReference type="InterPro" id="IPR042099">
    <property type="entry name" value="ANL_N_sf"/>
</dbReference>
<comment type="similarity">
    <text evidence="1">Belongs to the ATP-dependent AMP-binding enzyme family.</text>
</comment>